<dbReference type="Proteomes" id="UP000886595">
    <property type="component" value="Unassembled WGS sequence"/>
</dbReference>
<organism evidence="2 3">
    <name type="scientific">Brassica carinata</name>
    <name type="common">Ethiopian mustard</name>
    <name type="synonym">Abyssinian cabbage</name>
    <dbReference type="NCBI Taxonomy" id="52824"/>
    <lineage>
        <taxon>Eukaryota</taxon>
        <taxon>Viridiplantae</taxon>
        <taxon>Streptophyta</taxon>
        <taxon>Embryophyta</taxon>
        <taxon>Tracheophyta</taxon>
        <taxon>Spermatophyta</taxon>
        <taxon>Magnoliopsida</taxon>
        <taxon>eudicotyledons</taxon>
        <taxon>Gunneridae</taxon>
        <taxon>Pentapetalae</taxon>
        <taxon>rosids</taxon>
        <taxon>malvids</taxon>
        <taxon>Brassicales</taxon>
        <taxon>Brassicaceae</taxon>
        <taxon>Brassiceae</taxon>
        <taxon>Brassica</taxon>
    </lineage>
</organism>
<proteinExistence type="predicted"/>
<dbReference type="AlphaFoldDB" id="A0A8X8B441"/>
<gene>
    <name evidence="2" type="ORF">Bca52824_014130</name>
</gene>
<evidence type="ECO:0000313" key="3">
    <source>
        <dbReference type="Proteomes" id="UP000886595"/>
    </source>
</evidence>
<accession>A0A8X8B441</accession>
<feature type="compositionally biased region" description="Acidic residues" evidence="1">
    <location>
        <begin position="9"/>
        <end position="21"/>
    </location>
</feature>
<evidence type="ECO:0000256" key="1">
    <source>
        <dbReference type="SAM" id="MobiDB-lite"/>
    </source>
</evidence>
<reference evidence="2 3" key="1">
    <citation type="submission" date="2020-02" db="EMBL/GenBank/DDBJ databases">
        <authorList>
            <person name="Ma Q."/>
            <person name="Huang Y."/>
            <person name="Song X."/>
            <person name="Pei D."/>
        </authorList>
    </citation>
    <scope>NUCLEOTIDE SEQUENCE [LARGE SCALE GENOMIC DNA]</scope>
    <source>
        <strain evidence="2">Sxm20200214</strain>
        <tissue evidence="2">Leaf</tissue>
    </source>
</reference>
<protein>
    <submittedName>
        <fullName evidence="2">Uncharacterized protein</fullName>
    </submittedName>
</protein>
<name>A0A8X8B441_BRACI</name>
<comment type="caution">
    <text evidence="2">The sequence shown here is derived from an EMBL/GenBank/DDBJ whole genome shotgun (WGS) entry which is preliminary data.</text>
</comment>
<dbReference type="EMBL" id="JAAMPC010000003">
    <property type="protein sequence ID" value="KAG2320917.1"/>
    <property type="molecule type" value="Genomic_DNA"/>
</dbReference>
<feature type="region of interest" description="Disordered" evidence="1">
    <location>
        <begin position="1"/>
        <end position="21"/>
    </location>
</feature>
<dbReference type="OrthoDB" id="408683at2759"/>
<sequence length="59" mass="6611">MLPLGLPCGEEESVSTSECPEDKDDVTRILGDMQLCDARAVFDLYFPNSWFRRTSSPGK</sequence>
<keyword evidence="3" id="KW-1185">Reference proteome</keyword>
<evidence type="ECO:0000313" key="2">
    <source>
        <dbReference type="EMBL" id="KAG2320917.1"/>
    </source>
</evidence>